<dbReference type="CDD" id="cd13399">
    <property type="entry name" value="Slt35-like"/>
    <property type="match status" value="1"/>
</dbReference>
<dbReference type="NCBIfam" id="TIGR02283">
    <property type="entry name" value="MltB_2"/>
    <property type="match status" value="1"/>
</dbReference>
<dbReference type="Pfam" id="PF01471">
    <property type="entry name" value="PG_binding_1"/>
    <property type="match status" value="1"/>
</dbReference>
<feature type="signal peptide" evidence="1">
    <location>
        <begin position="1"/>
        <end position="22"/>
    </location>
</feature>
<evidence type="ECO:0000313" key="5">
    <source>
        <dbReference type="Proteomes" id="UP000612855"/>
    </source>
</evidence>
<protein>
    <submittedName>
        <fullName evidence="4">Murein transglycosylase</fullName>
    </submittedName>
</protein>
<feature type="domain" description="Transglycosylase SLT" evidence="3">
    <location>
        <begin position="106"/>
        <end position="396"/>
    </location>
</feature>
<dbReference type="InterPro" id="IPR011970">
    <property type="entry name" value="MltB_2"/>
</dbReference>
<dbReference type="InterPro" id="IPR031304">
    <property type="entry name" value="SLT_2"/>
</dbReference>
<feature type="domain" description="Peptidoglycan binding-like" evidence="2">
    <location>
        <begin position="417"/>
        <end position="472"/>
    </location>
</feature>
<keyword evidence="1" id="KW-0732">Signal</keyword>
<dbReference type="Proteomes" id="UP000612855">
    <property type="component" value="Unassembled WGS sequence"/>
</dbReference>
<dbReference type="Gene3D" id="1.10.101.10">
    <property type="entry name" value="PGBD-like superfamily/PGBD"/>
    <property type="match status" value="1"/>
</dbReference>
<dbReference type="Pfam" id="PF13406">
    <property type="entry name" value="SLT_2"/>
    <property type="match status" value="1"/>
</dbReference>
<accession>A0A917AA46</accession>
<dbReference type="Gene3D" id="1.10.530.10">
    <property type="match status" value="1"/>
</dbReference>
<dbReference type="FunFam" id="1.10.8.350:FF:000001">
    <property type="entry name" value="Lytic murein transglycosylase B"/>
    <property type="match status" value="1"/>
</dbReference>
<dbReference type="GO" id="GO:0008933">
    <property type="term" value="F:peptidoglycan lytic transglycosylase activity"/>
    <property type="evidence" value="ECO:0007669"/>
    <property type="project" value="TreeGrafter"/>
</dbReference>
<dbReference type="EMBL" id="BMFJ01000001">
    <property type="protein sequence ID" value="GGE36247.1"/>
    <property type="molecule type" value="Genomic_DNA"/>
</dbReference>
<evidence type="ECO:0000313" key="4">
    <source>
        <dbReference type="EMBL" id="GGE36247.1"/>
    </source>
</evidence>
<dbReference type="InterPro" id="IPR036365">
    <property type="entry name" value="PGBD-like_sf"/>
</dbReference>
<dbReference type="SUPFAM" id="SSF53955">
    <property type="entry name" value="Lysozyme-like"/>
    <property type="match status" value="1"/>
</dbReference>
<dbReference type="InterPro" id="IPR002477">
    <property type="entry name" value="Peptidoglycan-bd-like"/>
</dbReference>
<organism evidence="4 5">
    <name type="scientific">Primorskyibacter flagellatus</name>
    <dbReference type="NCBI Taxonomy" id="1387277"/>
    <lineage>
        <taxon>Bacteria</taxon>
        <taxon>Pseudomonadati</taxon>
        <taxon>Pseudomonadota</taxon>
        <taxon>Alphaproteobacteria</taxon>
        <taxon>Rhodobacterales</taxon>
        <taxon>Roseobacteraceae</taxon>
        <taxon>Primorskyibacter</taxon>
    </lineage>
</organism>
<dbReference type="GO" id="GO:0009253">
    <property type="term" value="P:peptidoglycan catabolic process"/>
    <property type="evidence" value="ECO:0007669"/>
    <property type="project" value="TreeGrafter"/>
</dbReference>
<dbReference type="InterPro" id="IPR043426">
    <property type="entry name" value="MltB-like"/>
</dbReference>
<name>A0A917AA46_9RHOB</name>
<dbReference type="RefSeq" id="WP_188478007.1">
    <property type="nucleotide sequence ID" value="NZ_BMFJ01000001.1"/>
</dbReference>
<comment type="caution">
    <text evidence="4">The sequence shown here is derived from an EMBL/GenBank/DDBJ whole genome shotgun (WGS) entry which is preliminary data.</text>
</comment>
<reference evidence="5" key="1">
    <citation type="journal article" date="2019" name="Int. J. Syst. Evol. Microbiol.">
        <title>The Global Catalogue of Microorganisms (GCM) 10K type strain sequencing project: providing services to taxonomists for standard genome sequencing and annotation.</title>
        <authorList>
            <consortium name="The Broad Institute Genomics Platform"/>
            <consortium name="The Broad Institute Genome Sequencing Center for Infectious Disease"/>
            <person name="Wu L."/>
            <person name="Ma J."/>
        </authorList>
    </citation>
    <scope>NUCLEOTIDE SEQUENCE [LARGE SCALE GENOMIC DNA]</scope>
    <source>
        <strain evidence="5">CGMCC 1.12664</strain>
    </source>
</reference>
<evidence type="ECO:0000259" key="3">
    <source>
        <dbReference type="Pfam" id="PF13406"/>
    </source>
</evidence>
<dbReference type="PANTHER" id="PTHR30163">
    <property type="entry name" value="MEMBRANE-BOUND LYTIC MUREIN TRANSGLYCOSYLASE B"/>
    <property type="match status" value="1"/>
</dbReference>
<dbReference type="Gene3D" id="1.10.8.350">
    <property type="entry name" value="Bacterial muramidase"/>
    <property type="match status" value="1"/>
</dbReference>
<evidence type="ECO:0000259" key="2">
    <source>
        <dbReference type="Pfam" id="PF01471"/>
    </source>
</evidence>
<proteinExistence type="predicted"/>
<gene>
    <name evidence="4" type="primary">MltB</name>
    <name evidence="4" type="ORF">GCM10011360_25030</name>
</gene>
<dbReference type="SUPFAM" id="SSF47090">
    <property type="entry name" value="PGBD-like"/>
    <property type="match status" value="1"/>
</dbReference>
<dbReference type="InterPro" id="IPR036366">
    <property type="entry name" value="PGBDSf"/>
</dbReference>
<keyword evidence="5" id="KW-1185">Reference proteome</keyword>
<dbReference type="PANTHER" id="PTHR30163:SF8">
    <property type="entry name" value="LYTIC MUREIN TRANSGLYCOSYLASE"/>
    <property type="match status" value="1"/>
</dbReference>
<dbReference type="InterPro" id="IPR023346">
    <property type="entry name" value="Lysozyme-like_dom_sf"/>
</dbReference>
<sequence>MRTHHLVTFVSLFALSTVSVGAAEPVSRSLRPVLRPAAAVTPAVASDFDIKAIAATLASEALKTAAPAPAPTPARSLRPRLRPAGIATAPVTAPPVEETATDPSGFSRWIADFRPRALSQGISATVFDRTFAEVRYLPQVVKLDRKQSEFTKSTGEYLASAVSDTRVTNGREKAGQHARTLDAIEAKFGVDKRVVAAIWGMESAYGSFRGSTHIPSALATLAFDGRRASFFEDQLIEALKILQHGDTVPAAMTGSWAGAMGHTQFMPTSYQAYAVDFTGDGKRDIWSDDPTDALASTAAYLEKMGWERGVPWGREVVLPAGFNFTLASGPTKFPSEWARLGVLPAAGGPIPDYGPARILLPAGAKGVAFLVFRNFDVIKRYNNSDAYAIGVGHLGDRIGGAGALRGSWPAGERALKRAERQELQSLLTQAGYSTGGVDGRIGPNTVEAIRGYQKRVGMEPDGHPSVALLTRLRG</sequence>
<dbReference type="AlphaFoldDB" id="A0A917AA46"/>
<evidence type="ECO:0000256" key="1">
    <source>
        <dbReference type="SAM" id="SignalP"/>
    </source>
</evidence>
<feature type="chain" id="PRO_5037846585" evidence="1">
    <location>
        <begin position="23"/>
        <end position="474"/>
    </location>
</feature>